<dbReference type="SMART" id="SM00267">
    <property type="entry name" value="GGDEF"/>
    <property type="match status" value="1"/>
</dbReference>
<gene>
    <name evidence="3" type="primary">dosC_1</name>
    <name evidence="3" type="ORF">SAMEA3545359_02501</name>
</gene>
<keyword evidence="3" id="KW-0548">Nucleotidyltransferase</keyword>
<feature type="domain" description="GGDEF" evidence="2">
    <location>
        <begin position="252"/>
        <end position="387"/>
    </location>
</feature>
<name>A0A1C6K0N6_9FIRM</name>
<dbReference type="SUPFAM" id="SSF55073">
    <property type="entry name" value="Nucleotide cyclase"/>
    <property type="match status" value="1"/>
</dbReference>
<reference evidence="3" key="1">
    <citation type="submission" date="2015-09" db="EMBL/GenBank/DDBJ databases">
        <authorList>
            <consortium name="Pathogen Informatics"/>
        </authorList>
    </citation>
    <scope>NUCLEOTIDE SEQUENCE</scope>
    <source>
        <strain evidence="3">2789STDY5834896</strain>
    </source>
</reference>
<evidence type="ECO:0000259" key="2">
    <source>
        <dbReference type="PROSITE" id="PS50887"/>
    </source>
</evidence>
<dbReference type="PANTHER" id="PTHR45138:SF9">
    <property type="entry name" value="DIGUANYLATE CYCLASE DGCM-RELATED"/>
    <property type="match status" value="1"/>
</dbReference>
<dbReference type="CDD" id="cd01949">
    <property type="entry name" value="GGDEF"/>
    <property type="match status" value="1"/>
</dbReference>
<sequence>MKRPAPSTTAQKKQDLREHMAQRVLRYLWWILLLVAGIQLFNILHALVYTGWRLHTPASRVYVLLYACLLVVSLLGLACVPFLKRSLPHSAGLTLWLQWIYCGFLLCWAVMVTLYDQRVGPGAETYLTVLLTVAVLAELPPVPAAVLLGVPQIALMLALPYYQPTKQDNFGLYLNSTVLAAVAIFIACYRYLSQKRQHEGAQLILEKNREIAEKNRELIYLVGHDSLTGLYNRRFLDLRLPAICADCAEHGKHLGMMMIDIDDFKLYNDQFGHQMGDACLDQVSQALLGCLQSEGEYILRYGGEEFLYLGSGADTAAVRRRGEEMCAAVRALALHAAGKPSPVTVSIGACAAVPQDKSAWQTLIRRADQALYTAKHQGKDQVVCDTVEGR</sequence>
<feature type="transmembrane region" description="Helical" evidence="1">
    <location>
        <begin position="27"/>
        <end position="49"/>
    </location>
</feature>
<feature type="transmembrane region" description="Helical" evidence="1">
    <location>
        <begin position="61"/>
        <end position="83"/>
    </location>
</feature>
<dbReference type="Pfam" id="PF00990">
    <property type="entry name" value="GGDEF"/>
    <property type="match status" value="1"/>
</dbReference>
<dbReference type="GO" id="GO:0043709">
    <property type="term" value="P:cell adhesion involved in single-species biofilm formation"/>
    <property type="evidence" value="ECO:0007669"/>
    <property type="project" value="TreeGrafter"/>
</dbReference>
<accession>A0A1C6K0N6</accession>
<feature type="transmembrane region" description="Helical" evidence="1">
    <location>
        <begin position="170"/>
        <end position="192"/>
    </location>
</feature>
<dbReference type="GO" id="GO:0052621">
    <property type="term" value="F:diguanylate cyclase activity"/>
    <property type="evidence" value="ECO:0007669"/>
    <property type="project" value="UniProtKB-EC"/>
</dbReference>
<dbReference type="NCBIfam" id="TIGR00254">
    <property type="entry name" value="GGDEF"/>
    <property type="match status" value="1"/>
</dbReference>
<dbReference type="GO" id="GO:1902201">
    <property type="term" value="P:negative regulation of bacterial-type flagellum-dependent cell motility"/>
    <property type="evidence" value="ECO:0007669"/>
    <property type="project" value="TreeGrafter"/>
</dbReference>
<dbReference type="EMBL" id="FMHG01000002">
    <property type="protein sequence ID" value="SCJ87813.1"/>
    <property type="molecule type" value="Genomic_DNA"/>
</dbReference>
<dbReference type="AlphaFoldDB" id="A0A1C6K0N6"/>
<dbReference type="InterPro" id="IPR050469">
    <property type="entry name" value="Diguanylate_Cyclase"/>
</dbReference>
<dbReference type="GO" id="GO:0005886">
    <property type="term" value="C:plasma membrane"/>
    <property type="evidence" value="ECO:0007669"/>
    <property type="project" value="TreeGrafter"/>
</dbReference>
<dbReference type="PANTHER" id="PTHR45138">
    <property type="entry name" value="REGULATORY COMPONENTS OF SENSORY TRANSDUCTION SYSTEM"/>
    <property type="match status" value="1"/>
</dbReference>
<dbReference type="PROSITE" id="PS50887">
    <property type="entry name" value="GGDEF"/>
    <property type="match status" value="1"/>
</dbReference>
<evidence type="ECO:0000313" key="3">
    <source>
        <dbReference type="EMBL" id="SCJ87813.1"/>
    </source>
</evidence>
<keyword evidence="1" id="KW-1133">Transmembrane helix</keyword>
<dbReference type="EC" id="2.7.7.65" evidence="3"/>
<dbReference type="InterPro" id="IPR000160">
    <property type="entry name" value="GGDEF_dom"/>
</dbReference>
<keyword evidence="1" id="KW-0472">Membrane</keyword>
<evidence type="ECO:0000256" key="1">
    <source>
        <dbReference type="SAM" id="Phobius"/>
    </source>
</evidence>
<keyword evidence="3" id="KW-0808">Transferase</keyword>
<dbReference type="InterPro" id="IPR043128">
    <property type="entry name" value="Rev_trsase/Diguanyl_cyclase"/>
</dbReference>
<protein>
    <submittedName>
        <fullName evidence="3">Diguanylate cyclase DosC</fullName>
        <ecNumber evidence="3">2.7.7.65</ecNumber>
    </submittedName>
</protein>
<feature type="transmembrane region" description="Helical" evidence="1">
    <location>
        <begin position="95"/>
        <end position="115"/>
    </location>
</feature>
<dbReference type="Gene3D" id="3.30.70.270">
    <property type="match status" value="1"/>
</dbReference>
<organism evidence="3">
    <name type="scientific">uncultured Anaerotruncus sp</name>
    <dbReference type="NCBI Taxonomy" id="905011"/>
    <lineage>
        <taxon>Bacteria</taxon>
        <taxon>Bacillati</taxon>
        <taxon>Bacillota</taxon>
        <taxon>Clostridia</taxon>
        <taxon>Eubacteriales</taxon>
        <taxon>Oscillospiraceae</taxon>
        <taxon>Anaerotruncus</taxon>
        <taxon>environmental samples</taxon>
    </lineage>
</organism>
<dbReference type="FunFam" id="3.30.70.270:FF:000001">
    <property type="entry name" value="Diguanylate cyclase domain protein"/>
    <property type="match status" value="1"/>
</dbReference>
<proteinExistence type="predicted"/>
<feature type="transmembrane region" description="Helical" evidence="1">
    <location>
        <begin position="127"/>
        <end position="150"/>
    </location>
</feature>
<dbReference type="InterPro" id="IPR029787">
    <property type="entry name" value="Nucleotide_cyclase"/>
</dbReference>
<keyword evidence="1" id="KW-0812">Transmembrane</keyword>